<dbReference type="GO" id="GO:0007283">
    <property type="term" value="P:spermatogenesis"/>
    <property type="evidence" value="ECO:0007669"/>
    <property type="project" value="UniProtKB-KW"/>
</dbReference>
<dbReference type="Gene3D" id="2.120.10.30">
    <property type="entry name" value="TolB, C-terminal domain"/>
    <property type="match status" value="1"/>
</dbReference>
<evidence type="ECO:0000256" key="16">
    <source>
        <dbReference type="SAM" id="SignalP"/>
    </source>
</evidence>
<dbReference type="PANTHER" id="PTHR46513">
    <property type="entry name" value="VITELLOGENIN RECEPTOR-LIKE PROTEIN-RELATED-RELATED"/>
    <property type="match status" value="1"/>
</dbReference>
<accession>A0AAD7Y8F7</accession>
<evidence type="ECO:0000256" key="4">
    <source>
        <dbReference type="ARBA" id="ARBA00022729"/>
    </source>
</evidence>
<keyword evidence="5" id="KW-0677">Repeat</keyword>
<keyword evidence="19" id="KW-1185">Reference proteome</keyword>
<dbReference type="GO" id="GO:0048477">
    <property type="term" value="P:oogenesis"/>
    <property type="evidence" value="ECO:0007669"/>
    <property type="project" value="UniProtKB-KW"/>
</dbReference>
<evidence type="ECO:0000256" key="15">
    <source>
        <dbReference type="PROSITE-ProRule" id="PRU00461"/>
    </source>
</evidence>
<reference evidence="18" key="1">
    <citation type="submission" date="2023-03" db="EMBL/GenBank/DDBJ databases">
        <title>Chromosome-level genomes of two armyworms, Mythimna separata and Mythimna loreyi, provide insights into the biosynthesis and reception of sex pheromones.</title>
        <authorList>
            <person name="Zhao H."/>
        </authorList>
    </citation>
    <scope>NUCLEOTIDE SEQUENCE</scope>
    <source>
        <strain evidence="18">BeijingLab</strain>
        <tissue evidence="18">Pupa</tissue>
    </source>
</reference>
<evidence type="ECO:0000256" key="14">
    <source>
        <dbReference type="PROSITE-ProRule" id="PRU00076"/>
    </source>
</evidence>
<evidence type="ECO:0000313" key="18">
    <source>
        <dbReference type="EMBL" id="KAJ8706589.1"/>
    </source>
</evidence>
<comment type="subcellular location">
    <subcellularLocation>
        <location evidence="1">Cell membrane</location>
        <topology evidence="1">Single-pass type I membrane protein</topology>
    </subcellularLocation>
</comment>
<keyword evidence="8" id="KW-0896">Oogenesis</keyword>
<evidence type="ECO:0000256" key="11">
    <source>
        <dbReference type="ARBA" id="ARBA00023180"/>
    </source>
</evidence>
<keyword evidence="11" id="KW-0325">Glycoprotein</keyword>
<evidence type="ECO:0000259" key="17">
    <source>
        <dbReference type="PROSITE" id="PS50026"/>
    </source>
</evidence>
<dbReference type="CDD" id="cd00054">
    <property type="entry name" value="EGF_CA"/>
    <property type="match status" value="1"/>
</dbReference>
<dbReference type="PROSITE" id="PS51120">
    <property type="entry name" value="LDLRB"/>
    <property type="match status" value="1"/>
</dbReference>
<comment type="similarity">
    <text evidence="12">Belongs to the cueball family.</text>
</comment>
<organism evidence="18 19">
    <name type="scientific">Mythimna separata</name>
    <name type="common">Oriental armyworm</name>
    <name type="synonym">Pseudaletia separata</name>
    <dbReference type="NCBI Taxonomy" id="271217"/>
    <lineage>
        <taxon>Eukaryota</taxon>
        <taxon>Metazoa</taxon>
        <taxon>Ecdysozoa</taxon>
        <taxon>Arthropoda</taxon>
        <taxon>Hexapoda</taxon>
        <taxon>Insecta</taxon>
        <taxon>Pterygota</taxon>
        <taxon>Neoptera</taxon>
        <taxon>Endopterygota</taxon>
        <taxon>Lepidoptera</taxon>
        <taxon>Glossata</taxon>
        <taxon>Ditrysia</taxon>
        <taxon>Noctuoidea</taxon>
        <taxon>Noctuidae</taxon>
        <taxon>Noctuinae</taxon>
        <taxon>Hadenini</taxon>
        <taxon>Mythimna</taxon>
    </lineage>
</organism>
<dbReference type="PROSITE" id="PS50026">
    <property type="entry name" value="EGF_3"/>
    <property type="match status" value="1"/>
</dbReference>
<keyword evidence="2" id="KW-1003">Cell membrane</keyword>
<evidence type="ECO:0000256" key="5">
    <source>
        <dbReference type="ARBA" id="ARBA00022737"/>
    </source>
</evidence>
<dbReference type="GO" id="GO:0017147">
    <property type="term" value="F:Wnt-protein binding"/>
    <property type="evidence" value="ECO:0007669"/>
    <property type="project" value="TreeGrafter"/>
</dbReference>
<dbReference type="GO" id="GO:0005886">
    <property type="term" value="C:plasma membrane"/>
    <property type="evidence" value="ECO:0007669"/>
    <property type="project" value="UniProtKB-SubCell"/>
</dbReference>
<keyword evidence="9" id="KW-0472">Membrane</keyword>
<feature type="signal peptide" evidence="16">
    <location>
        <begin position="1"/>
        <end position="19"/>
    </location>
</feature>
<evidence type="ECO:0000256" key="3">
    <source>
        <dbReference type="ARBA" id="ARBA00022536"/>
    </source>
</evidence>
<comment type="caution">
    <text evidence="18">The sequence shown here is derived from an EMBL/GenBank/DDBJ whole genome shotgun (WGS) entry which is preliminary data.</text>
</comment>
<evidence type="ECO:0000256" key="8">
    <source>
        <dbReference type="ARBA" id="ARBA00022943"/>
    </source>
</evidence>
<dbReference type="PANTHER" id="PTHR46513:SF42">
    <property type="entry name" value="PROTEIN CUEBALL"/>
    <property type="match status" value="1"/>
</dbReference>
<dbReference type="Proteomes" id="UP001231518">
    <property type="component" value="Chromosome 30"/>
</dbReference>
<evidence type="ECO:0000313" key="19">
    <source>
        <dbReference type="Proteomes" id="UP001231518"/>
    </source>
</evidence>
<dbReference type="PROSITE" id="PS00022">
    <property type="entry name" value="EGF_1"/>
    <property type="match status" value="1"/>
</dbReference>
<dbReference type="InterPro" id="IPR050778">
    <property type="entry name" value="Cueball_EGF_LRP_Nidogen"/>
</dbReference>
<dbReference type="EMBL" id="JARGEI010000028">
    <property type="protein sequence ID" value="KAJ8706589.1"/>
    <property type="molecule type" value="Genomic_DNA"/>
</dbReference>
<feature type="disulfide bond" evidence="14">
    <location>
        <begin position="407"/>
        <end position="416"/>
    </location>
</feature>
<keyword evidence="3 14" id="KW-0245">EGF-like domain</keyword>
<dbReference type="AlphaFoldDB" id="A0AAD7Y8F7"/>
<dbReference type="SUPFAM" id="SSF57196">
    <property type="entry name" value="EGF/Laminin"/>
    <property type="match status" value="2"/>
</dbReference>
<evidence type="ECO:0000256" key="10">
    <source>
        <dbReference type="ARBA" id="ARBA00023157"/>
    </source>
</evidence>
<dbReference type="SMART" id="SM00181">
    <property type="entry name" value="EGF"/>
    <property type="match status" value="2"/>
</dbReference>
<dbReference type="GO" id="GO:0042813">
    <property type="term" value="F:Wnt receptor activity"/>
    <property type="evidence" value="ECO:0007669"/>
    <property type="project" value="TreeGrafter"/>
</dbReference>
<dbReference type="InterPro" id="IPR011042">
    <property type="entry name" value="6-blade_b-propeller_TolB-like"/>
</dbReference>
<keyword evidence="6" id="KW-0221">Differentiation</keyword>
<dbReference type="Gene3D" id="2.10.25.10">
    <property type="entry name" value="Laminin"/>
    <property type="match status" value="2"/>
</dbReference>
<evidence type="ECO:0000256" key="13">
    <source>
        <dbReference type="ARBA" id="ARBA00040020"/>
    </source>
</evidence>
<feature type="chain" id="PRO_5042165997" description="Protein cueball" evidence="16">
    <location>
        <begin position="20"/>
        <end position="457"/>
    </location>
</feature>
<dbReference type="InterPro" id="IPR000742">
    <property type="entry name" value="EGF"/>
</dbReference>
<name>A0AAD7Y8F7_MYTSE</name>
<evidence type="ECO:0000256" key="6">
    <source>
        <dbReference type="ARBA" id="ARBA00022782"/>
    </source>
</evidence>
<dbReference type="GO" id="GO:0060070">
    <property type="term" value="P:canonical Wnt signaling pathway"/>
    <property type="evidence" value="ECO:0007669"/>
    <property type="project" value="TreeGrafter"/>
</dbReference>
<keyword evidence="7" id="KW-0744">Spermatogenesis</keyword>
<feature type="domain" description="EGF-like" evidence="17">
    <location>
        <begin position="382"/>
        <end position="417"/>
    </location>
</feature>
<keyword evidence="10 14" id="KW-1015">Disulfide bond</keyword>
<sequence>MHCTRVLTLIPLLFGLVYSFNWDIVVGGENWLEFYYEGNLVRKERTNVGRIFSVAADPIEDRVFFADDNIYMTIYSYNLTSKQKEPLVMRYSRDYFPKIVYEPVTKALFWMEGHHIYTLSVKPSVNNHFNNTQNRYYERVRNSSNGTVLITTDDVISDIAVDSCGGYIYWSIDKGIERARLDGTEKEVILSSSVYDRRSLALDQATQRIYWTEMKAKGSESTIESADFKGKNQATIQYVYQDVTRVYNIVQEKRAPHSLTVSKDYIFWQNFYHSDIWQVSKPTDVNEGVNYMPKKINTLPCKESWYWQRVAANYKIQDQIRGVTCNALRSLIGNDSIPGSDSQTEQSESVCKNYCLQGVCMVSDDKKPICSCKAGYSGERCEVNACQDYCLNDGVCALKENKRVCQCPADYEGERCEISTFLVNSIHAVSLLKNLLNTDLTEFTLGKRVKTYDPNVA</sequence>
<evidence type="ECO:0000256" key="12">
    <source>
        <dbReference type="ARBA" id="ARBA00038070"/>
    </source>
</evidence>
<proteinExistence type="inferred from homology"/>
<protein>
    <recommendedName>
        <fullName evidence="13">Protein cueball</fullName>
    </recommendedName>
</protein>
<evidence type="ECO:0000256" key="7">
    <source>
        <dbReference type="ARBA" id="ARBA00022871"/>
    </source>
</evidence>
<feature type="repeat" description="LDL-receptor class B" evidence="15">
    <location>
        <begin position="166"/>
        <end position="206"/>
    </location>
</feature>
<gene>
    <name evidence="18" type="ORF">PYW07_012667</name>
</gene>
<evidence type="ECO:0000256" key="2">
    <source>
        <dbReference type="ARBA" id="ARBA00022475"/>
    </source>
</evidence>
<keyword evidence="4 16" id="KW-0732">Signal</keyword>
<evidence type="ECO:0000256" key="1">
    <source>
        <dbReference type="ARBA" id="ARBA00004251"/>
    </source>
</evidence>
<dbReference type="InterPro" id="IPR000033">
    <property type="entry name" value="LDLR_classB_rpt"/>
</dbReference>
<evidence type="ECO:0000256" key="9">
    <source>
        <dbReference type="ARBA" id="ARBA00023136"/>
    </source>
</evidence>
<dbReference type="SMART" id="SM00135">
    <property type="entry name" value="LY"/>
    <property type="match status" value="3"/>
</dbReference>
<dbReference type="SUPFAM" id="SSF63825">
    <property type="entry name" value="YWTD domain"/>
    <property type="match status" value="1"/>
</dbReference>
<comment type="caution">
    <text evidence="14">Lacks conserved residue(s) required for the propagation of feature annotation.</text>
</comment>
<feature type="disulfide bond" evidence="14">
    <location>
        <begin position="386"/>
        <end position="396"/>
    </location>
</feature>